<dbReference type="InterPro" id="IPR003661">
    <property type="entry name" value="HisK_dim/P_dom"/>
</dbReference>
<evidence type="ECO:0000256" key="1">
    <source>
        <dbReference type="ARBA" id="ARBA00000085"/>
    </source>
</evidence>
<dbReference type="GO" id="GO:0005886">
    <property type="term" value="C:plasma membrane"/>
    <property type="evidence" value="ECO:0007669"/>
    <property type="project" value="UniProtKB-SubCell"/>
</dbReference>
<evidence type="ECO:0000313" key="18">
    <source>
        <dbReference type="Proteomes" id="UP000323521"/>
    </source>
</evidence>
<keyword evidence="4" id="KW-1003">Cell membrane</keyword>
<evidence type="ECO:0000256" key="9">
    <source>
        <dbReference type="ARBA" id="ARBA00022777"/>
    </source>
</evidence>
<dbReference type="SMART" id="SM00304">
    <property type="entry name" value="HAMP"/>
    <property type="match status" value="1"/>
</dbReference>
<keyword evidence="18" id="KW-1185">Reference proteome</keyword>
<evidence type="ECO:0000256" key="12">
    <source>
        <dbReference type="ARBA" id="ARBA00023012"/>
    </source>
</evidence>
<feature type="transmembrane region" description="Helical" evidence="14">
    <location>
        <begin position="12"/>
        <end position="32"/>
    </location>
</feature>
<evidence type="ECO:0000256" key="14">
    <source>
        <dbReference type="SAM" id="Phobius"/>
    </source>
</evidence>
<proteinExistence type="predicted"/>
<keyword evidence="7 14" id="KW-0812">Transmembrane</keyword>
<keyword evidence="13 14" id="KW-0472">Membrane</keyword>
<evidence type="ECO:0000259" key="15">
    <source>
        <dbReference type="PROSITE" id="PS50109"/>
    </source>
</evidence>
<protein>
    <recommendedName>
        <fullName evidence="3">histidine kinase</fullName>
        <ecNumber evidence="3">2.7.13.3</ecNumber>
    </recommendedName>
</protein>
<comment type="catalytic activity">
    <reaction evidence="1">
        <text>ATP + protein L-histidine = ADP + protein N-phospho-L-histidine.</text>
        <dbReference type="EC" id="2.7.13.3"/>
    </reaction>
</comment>
<comment type="subcellular location">
    <subcellularLocation>
        <location evidence="2">Cell membrane</location>
        <topology evidence="2">Multi-pass membrane protein</topology>
    </subcellularLocation>
</comment>
<dbReference type="InterPro" id="IPR003660">
    <property type="entry name" value="HAMP_dom"/>
</dbReference>
<keyword evidence="10" id="KW-0067">ATP-binding</keyword>
<reference evidence="17 18" key="1">
    <citation type="submission" date="2016-10" db="EMBL/GenBank/DDBJ databases">
        <title>Complete Genome Sequence of Peptococcaceae strain DCMF.</title>
        <authorList>
            <person name="Edwards R.J."/>
            <person name="Holland S.I."/>
            <person name="Deshpande N.P."/>
            <person name="Wong Y.K."/>
            <person name="Ertan H."/>
            <person name="Manefield M."/>
            <person name="Russell T.L."/>
            <person name="Lee M.J."/>
        </authorList>
    </citation>
    <scope>NUCLEOTIDE SEQUENCE [LARGE SCALE GENOMIC DNA]</scope>
    <source>
        <strain evidence="17 18">DCMF</strain>
    </source>
</reference>
<evidence type="ECO:0000256" key="6">
    <source>
        <dbReference type="ARBA" id="ARBA00022679"/>
    </source>
</evidence>
<keyword evidence="8" id="KW-0547">Nucleotide-binding</keyword>
<evidence type="ECO:0000256" key="4">
    <source>
        <dbReference type="ARBA" id="ARBA00022475"/>
    </source>
</evidence>
<feature type="transmembrane region" description="Helical" evidence="14">
    <location>
        <begin position="172"/>
        <end position="191"/>
    </location>
</feature>
<evidence type="ECO:0000259" key="16">
    <source>
        <dbReference type="PROSITE" id="PS50885"/>
    </source>
</evidence>
<dbReference type="InterPro" id="IPR036890">
    <property type="entry name" value="HATPase_C_sf"/>
</dbReference>
<dbReference type="AlphaFoldDB" id="A0A3G1KVZ2"/>
<evidence type="ECO:0000256" key="11">
    <source>
        <dbReference type="ARBA" id="ARBA00022989"/>
    </source>
</evidence>
<keyword evidence="12" id="KW-0902">Two-component regulatory system</keyword>
<gene>
    <name evidence="17" type="ORF">DCMF_19235</name>
</gene>
<dbReference type="InterPro" id="IPR036097">
    <property type="entry name" value="HisK_dim/P_sf"/>
</dbReference>
<dbReference type="SMART" id="SM00388">
    <property type="entry name" value="HisKA"/>
    <property type="match status" value="1"/>
</dbReference>
<evidence type="ECO:0000256" key="2">
    <source>
        <dbReference type="ARBA" id="ARBA00004651"/>
    </source>
</evidence>
<dbReference type="PRINTS" id="PR00344">
    <property type="entry name" value="BCTRLSENSOR"/>
</dbReference>
<organism evidence="17 18">
    <name type="scientific">Formimonas warabiya</name>
    <dbReference type="NCBI Taxonomy" id="1761012"/>
    <lineage>
        <taxon>Bacteria</taxon>
        <taxon>Bacillati</taxon>
        <taxon>Bacillota</taxon>
        <taxon>Clostridia</taxon>
        <taxon>Eubacteriales</taxon>
        <taxon>Peptococcaceae</taxon>
        <taxon>Candidatus Formimonas</taxon>
    </lineage>
</organism>
<dbReference type="Pfam" id="PF00672">
    <property type="entry name" value="HAMP"/>
    <property type="match status" value="1"/>
</dbReference>
<dbReference type="EC" id="2.7.13.3" evidence="3"/>
<dbReference type="PROSITE" id="PS50885">
    <property type="entry name" value="HAMP"/>
    <property type="match status" value="1"/>
</dbReference>
<dbReference type="CDD" id="cd00082">
    <property type="entry name" value="HisKA"/>
    <property type="match status" value="1"/>
</dbReference>
<keyword evidence="5" id="KW-0597">Phosphoprotein</keyword>
<keyword evidence="11 14" id="KW-1133">Transmembrane helix</keyword>
<dbReference type="InterPro" id="IPR050398">
    <property type="entry name" value="HssS/ArlS-like"/>
</dbReference>
<dbReference type="Gene3D" id="6.10.340.10">
    <property type="match status" value="1"/>
</dbReference>
<evidence type="ECO:0000256" key="10">
    <source>
        <dbReference type="ARBA" id="ARBA00022840"/>
    </source>
</evidence>
<evidence type="ECO:0000256" key="7">
    <source>
        <dbReference type="ARBA" id="ARBA00022692"/>
    </source>
</evidence>
<dbReference type="PROSITE" id="PS50109">
    <property type="entry name" value="HIS_KIN"/>
    <property type="match status" value="1"/>
</dbReference>
<keyword evidence="6" id="KW-0808">Transferase</keyword>
<dbReference type="SUPFAM" id="SSF55874">
    <property type="entry name" value="ATPase domain of HSP90 chaperone/DNA topoisomerase II/histidine kinase"/>
    <property type="match status" value="1"/>
</dbReference>
<dbReference type="InterPro" id="IPR005467">
    <property type="entry name" value="His_kinase_dom"/>
</dbReference>
<dbReference type="Gene3D" id="1.10.287.130">
    <property type="match status" value="1"/>
</dbReference>
<dbReference type="RefSeq" id="WP_148135921.1">
    <property type="nucleotide sequence ID" value="NZ_CP017634.1"/>
</dbReference>
<keyword evidence="9" id="KW-0418">Kinase</keyword>
<dbReference type="Pfam" id="PF02518">
    <property type="entry name" value="HATPase_c"/>
    <property type="match status" value="1"/>
</dbReference>
<dbReference type="SUPFAM" id="SSF47384">
    <property type="entry name" value="Homodimeric domain of signal transducing histidine kinase"/>
    <property type="match status" value="1"/>
</dbReference>
<dbReference type="Pfam" id="PF00512">
    <property type="entry name" value="HisKA"/>
    <property type="match status" value="1"/>
</dbReference>
<name>A0A3G1KVZ2_FORW1</name>
<dbReference type="Gene3D" id="3.30.565.10">
    <property type="entry name" value="Histidine kinase-like ATPase, C-terminal domain"/>
    <property type="match status" value="1"/>
</dbReference>
<feature type="domain" description="Histidine kinase" evidence="15">
    <location>
        <begin position="254"/>
        <end position="469"/>
    </location>
</feature>
<dbReference type="KEGG" id="fwa:DCMF_19235"/>
<dbReference type="GO" id="GO:0000155">
    <property type="term" value="F:phosphorelay sensor kinase activity"/>
    <property type="evidence" value="ECO:0007669"/>
    <property type="project" value="InterPro"/>
</dbReference>
<evidence type="ECO:0000313" key="17">
    <source>
        <dbReference type="EMBL" id="ATW26601.1"/>
    </source>
</evidence>
<dbReference type="FunFam" id="1.10.287.130:FF:000001">
    <property type="entry name" value="Two-component sensor histidine kinase"/>
    <property type="match status" value="1"/>
</dbReference>
<evidence type="ECO:0000256" key="5">
    <source>
        <dbReference type="ARBA" id="ARBA00022553"/>
    </source>
</evidence>
<dbReference type="InterPro" id="IPR003594">
    <property type="entry name" value="HATPase_dom"/>
</dbReference>
<dbReference type="InterPro" id="IPR004358">
    <property type="entry name" value="Sig_transdc_His_kin-like_C"/>
</dbReference>
<dbReference type="FunFam" id="3.30.565.10:FF:000006">
    <property type="entry name" value="Sensor histidine kinase WalK"/>
    <property type="match status" value="1"/>
</dbReference>
<dbReference type="SMART" id="SM00387">
    <property type="entry name" value="HATPase_c"/>
    <property type="match status" value="1"/>
</dbReference>
<dbReference type="PANTHER" id="PTHR45528">
    <property type="entry name" value="SENSOR HISTIDINE KINASE CPXA"/>
    <property type="match status" value="1"/>
</dbReference>
<dbReference type="Proteomes" id="UP000323521">
    <property type="component" value="Chromosome"/>
</dbReference>
<feature type="domain" description="HAMP" evidence="16">
    <location>
        <begin position="194"/>
        <end position="246"/>
    </location>
</feature>
<dbReference type="PANTHER" id="PTHR45528:SF1">
    <property type="entry name" value="SENSOR HISTIDINE KINASE CPXA"/>
    <property type="match status" value="1"/>
</dbReference>
<sequence>MFKTIFQKLLVTYLVIIIIVIGALSFILTVLYSRHVFEEKHQSLISAAFKVNQLANDFQRQNISQAELEIALDSLGHVTDAKIYLVKLDKQALTAPDTLKMGEELEDSFLIGDLLKILDGETVYRQKQYSDKFDMYMVFTGVPWKRDGHVLGAILLFSPVNHIANDMARINLVIWLTGLFFMVVSALVIYFNSRNISKPIKKMEEAAGKLAGGENTADLVVQSQDEIGKLAETFNAMKQQLLDTEKMRRDFIANVSHDLRTPLTSINGFVEGMLDGIVKPEDYPKYLHIIHDETNRLIRLTNDILQLAQIQSGSLKLNKEVFPVRDIVNPVRASIDPLIGEKALDLSVPCDAELCVYADKDRLTQILINMISNSAKYGEAGGTISLQVAQVPDGIRFSIKDRGPGIPPDELPFIFEKFYRVDKSRRSDQSGTGLGLNIVKNLVELHGGKIWAASEIGVGTEMVFELPNP</sequence>
<evidence type="ECO:0000256" key="13">
    <source>
        <dbReference type="ARBA" id="ARBA00023136"/>
    </source>
</evidence>
<dbReference type="SUPFAM" id="SSF158472">
    <property type="entry name" value="HAMP domain-like"/>
    <property type="match status" value="1"/>
</dbReference>
<dbReference type="OrthoDB" id="9813151at2"/>
<dbReference type="EMBL" id="CP017634">
    <property type="protein sequence ID" value="ATW26601.1"/>
    <property type="molecule type" value="Genomic_DNA"/>
</dbReference>
<dbReference type="CDD" id="cd06225">
    <property type="entry name" value="HAMP"/>
    <property type="match status" value="1"/>
</dbReference>
<evidence type="ECO:0000256" key="8">
    <source>
        <dbReference type="ARBA" id="ARBA00022741"/>
    </source>
</evidence>
<dbReference type="GO" id="GO:0005524">
    <property type="term" value="F:ATP binding"/>
    <property type="evidence" value="ECO:0007669"/>
    <property type="project" value="UniProtKB-KW"/>
</dbReference>
<dbReference type="CDD" id="cd00075">
    <property type="entry name" value="HATPase"/>
    <property type="match status" value="1"/>
</dbReference>
<accession>A0A3G1KVZ2</accession>
<evidence type="ECO:0000256" key="3">
    <source>
        <dbReference type="ARBA" id="ARBA00012438"/>
    </source>
</evidence>